<dbReference type="Pfam" id="PF18257">
    <property type="entry name" value="DsbG_N"/>
    <property type="match status" value="1"/>
</dbReference>
<dbReference type="Gene3D" id="3.40.30.10">
    <property type="entry name" value="Glutaredoxin"/>
    <property type="match status" value="1"/>
</dbReference>
<reference evidence="2 3" key="1">
    <citation type="journal article" date="2014" name="Genome Announc.">
        <title>Draft genome sequences of eight enterohepatic helicobacter species isolated from both laboratory and wild rodents.</title>
        <authorList>
            <person name="Sheh A."/>
            <person name="Shen Z."/>
            <person name="Fox J.G."/>
        </authorList>
    </citation>
    <scope>NUCLEOTIDE SEQUENCE [LARGE SCALE GENOMIC DNA]</scope>
    <source>
        <strain evidence="2 3">ST1</strain>
    </source>
</reference>
<dbReference type="OrthoDB" id="9800545at2"/>
<dbReference type="STRING" id="216.LS73_00855"/>
<dbReference type="Proteomes" id="UP000029922">
    <property type="component" value="Unassembled WGS sequence"/>
</dbReference>
<gene>
    <name evidence="2" type="ORF">LS73_004925</name>
</gene>
<comment type="caution">
    <text evidence="2">The sequence shown here is derived from an EMBL/GenBank/DDBJ whole genome shotgun (WGS) entry which is preliminary data.</text>
</comment>
<evidence type="ECO:0000259" key="1">
    <source>
        <dbReference type="Pfam" id="PF18257"/>
    </source>
</evidence>
<accession>A0A4U8TL25</accession>
<dbReference type="AlphaFoldDB" id="A0A4U8TL25"/>
<dbReference type="SUPFAM" id="SSF52833">
    <property type="entry name" value="Thioredoxin-like"/>
    <property type="match status" value="1"/>
</dbReference>
<dbReference type="GO" id="GO:0016853">
    <property type="term" value="F:isomerase activity"/>
    <property type="evidence" value="ECO:0007669"/>
    <property type="project" value="UniProtKB-KW"/>
</dbReference>
<protein>
    <submittedName>
        <fullName evidence="2">Disulfide isomerase</fullName>
    </submittedName>
</protein>
<feature type="domain" description="Disulfide isomerase DsbG N-terminal" evidence="1">
    <location>
        <begin position="20"/>
        <end position="106"/>
    </location>
</feature>
<organism evidence="2 3">
    <name type="scientific">Helicobacter muridarum</name>
    <dbReference type="NCBI Taxonomy" id="216"/>
    <lineage>
        <taxon>Bacteria</taxon>
        <taxon>Pseudomonadati</taxon>
        <taxon>Campylobacterota</taxon>
        <taxon>Epsilonproteobacteria</taxon>
        <taxon>Campylobacterales</taxon>
        <taxon>Helicobacteraceae</taxon>
        <taxon>Helicobacter</taxon>
    </lineage>
</organism>
<name>A0A4U8TL25_9HELI</name>
<proteinExistence type="predicted"/>
<keyword evidence="2" id="KW-0413">Isomerase</keyword>
<dbReference type="InterPro" id="IPR041556">
    <property type="entry name" value="DsbG_N"/>
</dbReference>
<dbReference type="EMBL" id="JRPD02000008">
    <property type="protein sequence ID" value="TLE00369.1"/>
    <property type="molecule type" value="Genomic_DNA"/>
</dbReference>
<dbReference type="Gene3D" id="3.10.450.520">
    <property type="match status" value="1"/>
</dbReference>
<evidence type="ECO:0000313" key="3">
    <source>
        <dbReference type="Proteomes" id="UP000029922"/>
    </source>
</evidence>
<sequence length="240" mass="27272">MALCLLSCNIFFGVVQASKLTDMINKQTGQEVSVIKEQQLKQDSNLKLVTIKELKTGFRVLGFTNKHESFFLAITSAFFTSNDDDRNLIISEFNLVNHYNMTFKTQEAVKKAINSLPNDAIINLASTNKNAKKVFYIVSDPMCPHCQDELKRINDRLNEGDVKMIPVGWMGKDSAYKVAEIYSLVKEAKTDSEKIKILQKIYNPQYKAKPRDTKMVEEVVRSLMGEGKVEGTPYIIEEDK</sequence>
<dbReference type="InterPro" id="IPR036249">
    <property type="entry name" value="Thioredoxin-like_sf"/>
</dbReference>
<evidence type="ECO:0000313" key="2">
    <source>
        <dbReference type="EMBL" id="TLE00369.1"/>
    </source>
</evidence>